<reference evidence="1" key="1">
    <citation type="journal article" date="2015" name="Nature">
        <title>Complex archaea that bridge the gap between prokaryotes and eukaryotes.</title>
        <authorList>
            <person name="Spang A."/>
            <person name="Saw J.H."/>
            <person name="Jorgensen S.L."/>
            <person name="Zaremba-Niedzwiedzka K."/>
            <person name="Martijn J."/>
            <person name="Lind A.E."/>
            <person name="van Eijk R."/>
            <person name="Schleper C."/>
            <person name="Guy L."/>
            <person name="Ettema T.J."/>
        </authorList>
    </citation>
    <scope>NUCLEOTIDE SEQUENCE</scope>
</reference>
<comment type="caution">
    <text evidence="1">The sequence shown here is derived from an EMBL/GenBank/DDBJ whole genome shotgun (WGS) entry which is preliminary data.</text>
</comment>
<organism evidence="1">
    <name type="scientific">marine sediment metagenome</name>
    <dbReference type="NCBI Taxonomy" id="412755"/>
    <lineage>
        <taxon>unclassified sequences</taxon>
        <taxon>metagenomes</taxon>
        <taxon>ecological metagenomes</taxon>
    </lineage>
</organism>
<name>A0A0F9C2S9_9ZZZZ</name>
<proteinExistence type="predicted"/>
<dbReference type="EMBL" id="LAZR01035082">
    <property type="protein sequence ID" value="KKL28484.1"/>
    <property type="molecule type" value="Genomic_DNA"/>
</dbReference>
<dbReference type="AlphaFoldDB" id="A0A0F9C2S9"/>
<gene>
    <name evidence="1" type="ORF">LCGC14_2374700</name>
</gene>
<protein>
    <submittedName>
        <fullName evidence="1">Uncharacterized protein</fullName>
    </submittedName>
</protein>
<accession>A0A0F9C2S9</accession>
<evidence type="ECO:0000313" key="1">
    <source>
        <dbReference type="EMBL" id="KKL28484.1"/>
    </source>
</evidence>
<sequence>MFVECKKQEQVRFNRHVSTLEFHSYLEIV</sequence>
<feature type="non-terminal residue" evidence="1">
    <location>
        <position position="1"/>
    </location>
</feature>